<proteinExistence type="predicted"/>
<evidence type="ECO:0000313" key="1">
    <source>
        <dbReference type="EMBL" id="CAB4616542.1"/>
    </source>
</evidence>
<sequence>MMVTVAMSSSPGKPASAISIKSAALISASRNISQAADQQSARVKESSIFPKCAFKVAIERSSKRTFA</sequence>
<organism evidence="1">
    <name type="scientific">freshwater metagenome</name>
    <dbReference type="NCBI Taxonomy" id="449393"/>
    <lineage>
        <taxon>unclassified sequences</taxon>
        <taxon>metagenomes</taxon>
        <taxon>ecological metagenomes</taxon>
    </lineage>
</organism>
<accession>A0A6J6HRR9</accession>
<protein>
    <submittedName>
        <fullName evidence="1">Unannotated protein</fullName>
    </submittedName>
</protein>
<name>A0A6J6HRR9_9ZZZZ</name>
<dbReference type="AlphaFoldDB" id="A0A6J6HRR9"/>
<reference evidence="1" key="1">
    <citation type="submission" date="2020-05" db="EMBL/GenBank/DDBJ databases">
        <authorList>
            <person name="Chiriac C."/>
            <person name="Salcher M."/>
            <person name="Ghai R."/>
            <person name="Kavagutti S V."/>
        </authorList>
    </citation>
    <scope>NUCLEOTIDE SEQUENCE</scope>
</reference>
<dbReference type="EMBL" id="CAEZUT010000111">
    <property type="protein sequence ID" value="CAB4616542.1"/>
    <property type="molecule type" value="Genomic_DNA"/>
</dbReference>
<gene>
    <name evidence="1" type="ORF">UFOPK1854_00881</name>
</gene>